<evidence type="ECO:0000256" key="9">
    <source>
        <dbReference type="ARBA" id="ARBA00023008"/>
    </source>
</evidence>
<dbReference type="CDD" id="cd04219">
    <property type="entry name" value="Plastocyanin"/>
    <property type="match status" value="1"/>
</dbReference>
<dbReference type="Gene3D" id="2.60.40.420">
    <property type="entry name" value="Cupredoxins - blue copper proteins"/>
    <property type="match status" value="1"/>
</dbReference>
<feature type="domain" description="Blue (type 1) copper" evidence="13">
    <location>
        <begin position="32"/>
        <end position="127"/>
    </location>
</feature>
<dbReference type="SUPFAM" id="SSF49503">
    <property type="entry name" value="Cupredoxins"/>
    <property type="match status" value="1"/>
</dbReference>
<dbReference type="RefSeq" id="WP_190598261.1">
    <property type="nucleotide sequence ID" value="NZ_JADEVV010000037.1"/>
</dbReference>
<evidence type="ECO:0000256" key="6">
    <source>
        <dbReference type="ARBA" id="ARBA00022448"/>
    </source>
</evidence>
<comment type="subcellular location">
    <subcellularLocation>
        <location evidence="3 12">Cellular thylakoid membrane</location>
        <topology evidence="3 12">Peripheral membrane protein</topology>
        <orientation evidence="3 12">Lumenal side</orientation>
    </subcellularLocation>
</comment>
<accession>A0ABR9VTL7</accession>
<dbReference type="InterPro" id="IPR002387">
    <property type="entry name" value="Plastocyanin"/>
</dbReference>
<organism evidence="14 15">
    <name type="scientific">Synechocystis salina LEGE 00031</name>
    <dbReference type="NCBI Taxonomy" id="1828736"/>
    <lineage>
        <taxon>Bacteria</taxon>
        <taxon>Bacillati</taxon>
        <taxon>Cyanobacteriota</taxon>
        <taxon>Cyanophyceae</taxon>
        <taxon>Synechococcales</taxon>
        <taxon>Merismopediaceae</taxon>
        <taxon>Synechocystis</taxon>
    </lineage>
</organism>
<protein>
    <recommendedName>
        <fullName evidence="5 12">Plastocyanin</fullName>
    </recommendedName>
</protein>
<feature type="chain" id="PRO_5044908833" description="Plastocyanin" evidence="12">
    <location>
        <begin position="29"/>
        <end position="127"/>
    </location>
</feature>
<dbReference type="InterPro" id="IPR001235">
    <property type="entry name" value="Copper_blue_Plastocyanin"/>
</dbReference>
<evidence type="ECO:0000313" key="14">
    <source>
        <dbReference type="EMBL" id="MBE9254705.1"/>
    </source>
</evidence>
<evidence type="ECO:0000256" key="8">
    <source>
        <dbReference type="ARBA" id="ARBA00022982"/>
    </source>
</evidence>
<dbReference type="PANTHER" id="PTHR34192:SF10">
    <property type="entry name" value="PLASTOCYANIN MAJOR ISOFORM, CHLOROPLASTIC-RELATED"/>
    <property type="match status" value="1"/>
</dbReference>
<evidence type="ECO:0000256" key="7">
    <source>
        <dbReference type="ARBA" id="ARBA00022723"/>
    </source>
</evidence>
<comment type="similarity">
    <text evidence="4 12">Belongs to the plastocyanin family.</text>
</comment>
<evidence type="ECO:0000256" key="5">
    <source>
        <dbReference type="ARBA" id="ARBA00020130"/>
    </source>
</evidence>
<feature type="signal peptide" evidence="12">
    <location>
        <begin position="1"/>
        <end position="28"/>
    </location>
</feature>
<feature type="binding site" evidence="12">
    <location>
        <position position="120"/>
    </location>
    <ligand>
        <name>Cu cation</name>
        <dbReference type="ChEBI" id="CHEBI:23378"/>
    </ligand>
</feature>
<keyword evidence="8 12" id="KW-0249">Electron transport</keyword>
<comment type="caution">
    <text evidence="14">The sequence shown here is derived from an EMBL/GenBank/DDBJ whole genome shotgun (WGS) entry which is preliminary data.</text>
</comment>
<reference evidence="14 15" key="1">
    <citation type="submission" date="2020-10" db="EMBL/GenBank/DDBJ databases">
        <authorList>
            <person name="Castelo-Branco R."/>
            <person name="Eusebio N."/>
            <person name="Adriana R."/>
            <person name="Vieira A."/>
            <person name="Brugerolle De Fraissinette N."/>
            <person name="Rezende De Castro R."/>
            <person name="Schneider M.P."/>
            <person name="Vasconcelos V."/>
            <person name="Leao P.N."/>
        </authorList>
    </citation>
    <scope>NUCLEOTIDE SEQUENCE [LARGE SCALE GENOMIC DNA]</scope>
    <source>
        <strain evidence="14 15">LEGE 00031</strain>
    </source>
</reference>
<dbReference type="Pfam" id="PF00127">
    <property type="entry name" value="Copper-bind"/>
    <property type="match status" value="1"/>
</dbReference>
<keyword evidence="10 12" id="KW-0793">Thylakoid</keyword>
<keyword evidence="7 12" id="KW-0479">Metal-binding</keyword>
<keyword evidence="11 12" id="KW-0472">Membrane</keyword>
<dbReference type="InterPro" id="IPR008972">
    <property type="entry name" value="Cupredoxin"/>
</dbReference>
<name>A0ABR9VTL7_9SYNC</name>
<dbReference type="InterPro" id="IPR000923">
    <property type="entry name" value="BlueCu_1"/>
</dbReference>
<evidence type="ECO:0000256" key="11">
    <source>
        <dbReference type="ARBA" id="ARBA00023136"/>
    </source>
</evidence>
<dbReference type="EMBL" id="JADEVV010000037">
    <property type="protein sequence ID" value="MBE9254705.1"/>
    <property type="molecule type" value="Genomic_DNA"/>
</dbReference>
<evidence type="ECO:0000256" key="2">
    <source>
        <dbReference type="ARBA" id="ARBA00002820"/>
    </source>
</evidence>
<gene>
    <name evidence="12" type="primary">petE</name>
    <name evidence="14" type="ORF">IQ217_12830</name>
</gene>
<dbReference type="InterPro" id="IPR023511">
    <property type="entry name" value="Plastocyanin_cyanobac"/>
</dbReference>
<dbReference type="InterPro" id="IPR028871">
    <property type="entry name" value="BlueCu_1_BS"/>
</dbReference>
<dbReference type="PRINTS" id="PR00157">
    <property type="entry name" value="PLASTOCYANIN"/>
</dbReference>
<dbReference type="PROSITE" id="PS00196">
    <property type="entry name" value="COPPER_BLUE"/>
    <property type="match status" value="1"/>
</dbReference>
<proteinExistence type="inferred from homology"/>
<dbReference type="PRINTS" id="PR00156">
    <property type="entry name" value="COPPERBLUE"/>
</dbReference>
<comment type="cofactor">
    <cofactor evidence="1 12">
        <name>Cu(2+)</name>
        <dbReference type="ChEBI" id="CHEBI:29036"/>
    </cofactor>
</comment>
<keyword evidence="15" id="KW-1185">Reference proteome</keyword>
<dbReference type="NCBIfam" id="TIGR02656">
    <property type="entry name" value="cyanin_plasto"/>
    <property type="match status" value="1"/>
</dbReference>
<keyword evidence="12" id="KW-0732">Signal</keyword>
<dbReference type="HAMAP" id="MF_00566">
    <property type="entry name" value="Cytb6_f_plastocyanin"/>
    <property type="match status" value="1"/>
</dbReference>
<evidence type="ECO:0000256" key="3">
    <source>
        <dbReference type="ARBA" id="ARBA00004526"/>
    </source>
</evidence>
<evidence type="ECO:0000259" key="13">
    <source>
        <dbReference type="Pfam" id="PF00127"/>
    </source>
</evidence>
<dbReference type="Proteomes" id="UP000658720">
    <property type="component" value="Unassembled WGS sequence"/>
</dbReference>
<evidence type="ECO:0000256" key="10">
    <source>
        <dbReference type="ARBA" id="ARBA00023078"/>
    </source>
</evidence>
<comment type="function">
    <text evidence="2 12">Participates in electron transfer between P700 and the cytochrome b6-f complex in photosystem I.</text>
</comment>
<dbReference type="PANTHER" id="PTHR34192">
    <property type="entry name" value="PLASTOCYANIN MAJOR ISOFORM, CHLOROPLASTIC-RELATED"/>
    <property type="match status" value="1"/>
</dbReference>
<feature type="binding site" evidence="12">
    <location>
        <position position="67"/>
    </location>
    <ligand>
        <name>Cu cation</name>
        <dbReference type="ChEBI" id="CHEBI:23378"/>
    </ligand>
</feature>
<feature type="binding site" evidence="12">
    <location>
        <position position="112"/>
    </location>
    <ligand>
        <name>Cu cation</name>
        <dbReference type="ChEBI" id="CHEBI:23378"/>
    </ligand>
</feature>
<keyword evidence="9 12" id="KW-0186">Copper</keyword>
<evidence type="ECO:0000256" key="12">
    <source>
        <dbReference type="HAMAP-Rule" id="MF_00566"/>
    </source>
</evidence>
<feature type="binding site" evidence="12">
    <location>
        <position position="115"/>
    </location>
    <ligand>
        <name>Cu cation</name>
        <dbReference type="ChEBI" id="CHEBI:23378"/>
    </ligand>
</feature>
<sequence precursor="true">MSKKFLTILAGLLLVVSSFFLSVSPAAAASATVKMGSDSGALAFDPSTVTIKAGDEVKWVNNKLSPHNVVFSAADGVDDATAAKLSHKGLAFAAGESFTSTFTEPGTYTYYCEPHRGAGMVGKVVVE</sequence>
<evidence type="ECO:0000256" key="1">
    <source>
        <dbReference type="ARBA" id="ARBA00001973"/>
    </source>
</evidence>
<keyword evidence="6 12" id="KW-0813">Transport</keyword>
<evidence type="ECO:0000256" key="4">
    <source>
        <dbReference type="ARBA" id="ARBA00005338"/>
    </source>
</evidence>
<evidence type="ECO:0000313" key="15">
    <source>
        <dbReference type="Proteomes" id="UP000658720"/>
    </source>
</evidence>